<protein>
    <submittedName>
        <fullName evidence="1">Uncharacterized protein</fullName>
    </submittedName>
</protein>
<name>A0A1X7G8S3_9HYPH</name>
<sequence length="102" mass="11384">MKLKVTLEIEVADLPQDVREELADGLNFRADEDNSVADDLDTVPRLSEMSANDVTDLPYTFFEGIGDYEAQAEVWAGSDTYVYFSKVEIKDVMIVTEPETAA</sequence>
<reference evidence="2" key="1">
    <citation type="submission" date="2017-04" db="EMBL/GenBank/DDBJ databases">
        <authorList>
            <person name="Varghese N."/>
            <person name="Submissions S."/>
        </authorList>
    </citation>
    <scope>NUCLEOTIDE SEQUENCE [LARGE SCALE GENOMIC DNA]</scope>
    <source>
        <strain evidence="2">B4P</strain>
    </source>
</reference>
<accession>A0A1X7G8S3</accession>
<keyword evidence="2" id="KW-1185">Reference proteome</keyword>
<organism evidence="1 2">
    <name type="scientific">Xaviernesmea oryzae</name>
    <dbReference type="NCBI Taxonomy" id="464029"/>
    <lineage>
        <taxon>Bacteria</taxon>
        <taxon>Pseudomonadati</taxon>
        <taxon>Pseudomonadota</taxon>
        <taxon>Alphaproteobacteria</taxon>
        <taxon>Hyphomicrobiales</taxon>
        <taxon>Rhizobiaceae</taxon>
        <taxon>Rhizobium/Agrobacterium group</taxon>
        <taxon>Xaviernesmea</taxon>
    </lineage>
</organism>
<dbReference type="RefSeq" id="WP_085424070.1">
    <property type="nucleotide sequence ID" value="NZ_FXAF01000011.1"/>
</dbReference>
<dbReference type="STRING" id="464029.SAMN02982989_3360"/>
<proteinExistence type="predicted"/>
<dbReference type="EMBL" id="FXAF01000011">
    <property type="protein sequence ID" value="SMF65458.1"/>
    <property type="molecule type" value="Genomic_DNA"/>
</dbReference>
<dbReference type="AlphaFoldDB" id="A0A1X7G8S3"/>
<evidence type="ECO:0000313" key="1">
    <source>
        <dbReference type="EMBL" id="SMF65458.1"/>
    </source>
</evidence>
<evidence type="ECO:0000313" key="2">
    <source>
        <dbReference type="Proteomes" id="UP000192903"/>
    </source>
</evidence>
<gene>
    <name evidence="1" type="ORF">SAMN02982989_3360</name>
</gene>
<dbReference type="Proteomes" id="UP000192903">
    <property type="component" value="Unassembled WGS sequence"/>
</dbReference>